<evidence type="ECO:0008006" key="3">
    <source>
        <dbReference type="Google" id="ProtNLM"/>
    </source>
</evidence>
<name>A0A9P5Z3L2_9AGAR</name>
<accession>A0A9P5Z3L2</accession>
<keyword evidence="2" id="KW-1185">Reference proteome</keyword>
<reference evidence="1" key="1">
    <citation type="submission" date="2020-11" db="EMBL/GenBank/DDBJ databases">
        <authorList>
            <consortium name="DOE Joint Genome Institute"/>
            <person name="Ahrendt S."/>
            <person name="Riley R."/>
            <person name="Andreopoulos W."/>
            <person name="Labutti K."/>
            <person name="Pangilinan J."/>
            <person name="Ruiz-Duenas F.J."/>
            <person name="Barrasa J.M."/>
            <person name="Sanchez-Garcia M."/>
            <person name="Camarero S."/>
            <person name="Miyauchi S."/>
            <person name="Serrano A."/>
            <person name="Linde D."/>
            <person name="Babiker R."/>
            <person name="Drula E."/>
            <person name="Ayuso-Fernandez I."/>
            <person name="Pacheco R."/>
            <person name="Padilla G."/>
            <person name="Ferreira P."/>
            <person name="Barriuso J."/>
            <person name="Kellner H."/>
            <person name="Castanera R."/>
            <person name="Alfaro M."/>
            <person name="Ramirez L."/>
            <person name="Pisabarro A.G."/>
            <person name="Kuo A."/>
            <person name="Tritt A."/>
            <person name="Lipzen A."/>
            <person name="He G."/>
            <person name="Yan M."/>
            <person name="Ng V."/>
            <person name="Cullen D."/>
            <person name="Martin F."/>
            <person name="Rosso M.-N."/>
            <person name="Henrissat B."/>
            <person name="Hibbett D."/>
            <person name="Martinez A.T."/>
            <person name="Grigoriev I.V."/>
        </authorList>
    </citation>
    <scope>NUCLEOTIDE SEQUENCE</scope>
    <source>
        <strain evidence="1">CIRM-BRFM 674</strain>
    </source>
</reference>
<proteinExistence type="predicted"/>
<evidence type="ECO:0000313" key="2">
    <source>
        <dbReference type="Proteomes" id="UP000807469"/>
    </source>
</evidence>
<dbReference type="AlphaFoldDB" id="A0A9P5Z3L2"/>
<dbReference type="Gene3D" id="3.80.10.10">
    <property type="entry name" value="Ribonuclease Inhibitor"/>
    <property type="match status" value="1"/>
</dbReference>
<comment type="caution">
    <text evidence="1">The sequence shown here is derived from an EMBL/GenBank/DDBJ whole genome shotgun (WGS) entry which is preliminary data.</text>
</comment>
<evidence type="ECO:0000313" key="1">
    <source>
        <dbReference type="EMBL" id="KAF9480043.1"/>
    </source>
</evidence>
<dbReference type="OrthoDB" id="3251638at2759"/>
<protein>
    <recommendedName>
        <fullName evidence="3">F-box domain-containing protein</fullName>
    </recommendedName>
</protein>
<dbReference type="EMBL" id="MU155201">
    <property type="protein sequence ID" value="KAF9480043.1"/>
    <property type="molecule type" value="Genomic_DNA"/>
</dbReference>
<organism evidence="1 2">
    <name type="scientific">Pholiota conissans</name>
    <dbReference type="NCBI Taxonomy" id="109636"/>
    <lineage>
        <taxon>Eukaryota</taxon>
        <taxon>Fungi</taxon>
        <taxon>Dikarya</taxon>
        <taxon>Basidiomycota</taxon>
        <taxon>Agaricomycotina</taxon>
        <taxon>Agaricomycetes</taxon>
        <taxon>Agaricomycetidae</taxon>
        <taxon>Agaricales</taxon>
        <taxon>Agaricineae</taxon>
        <taxon>Strophariaceae</taxon>
        <taxon>Pholiota</taxon>
    </lineage>
</organism>
<dbReference type="Proteomes" id="UP000807469">
    <property type="component" value="Unassembled WGS sequence"/>
</dbReference>
<dbReference type="SUPFAM" id="SSF52047">
    <property type="entry name" value="RNI-like"/>
    <property type="match status" value="1"/>
</dbReference>
<dbReference type="InterPro" id="IPR032675">
    <property type="entry name" value="LRR_dom_sf"/>
</dbReference>
<sequence length="358" mass="40053">MSFVDDLIPLILDAHHHWWPRDLAALTLVSASWLYYARKRLYAHPIIPSFPAAVLLTRSLKENPSLAPLITGISLRPTAGDASVRHQSAFAEQRAIRHLLQLEGLRSLTLGGELAVNADVFLKFILYPDELQEIHIDGSLLEERLTHCPCLEWDEVLAFAFPELRRLRLTQIDVEIMLPHPSYSSSITSLVVENVHIIYGHLSHLIQGTKALDRLHITTTDAGVMDEEIRLVLASCAVDCLHYDMRKDSNINQFFVDAPDGLVSLRCLHLDGHFVDAGVLMGVASMCRNVVELVVSGRGVRVSAEEWVHFVKSEGMNSLRRLGLPWGTNNPPFTTWPVAEVDAIRTACASRKTPLTVW</sequence>
<gene>
    <name evidence="1" type="ORF">BDN70DRAFT_878073</name>
</gene>